<keyword evidence="2" id="KW-1185">Reference proteome</keyword>
<reference evidence="3" key="1">
    <citation type="submission" date="2025-08" db="UniProtKB">
        <authorList>
            <consortium name="RefSeq"/>
        </authorList>
    </citation>
    <scope>IDENTIFICATION</scope>
    <source>
        <tissue evidence="3">Leaves</tissue>
    </source>
</reference>
<protein>
    <submittedName>
        <fullName evidence="3">Phosphoenolpyruvate carboxylase kinase 2-like</fullName>
    </submittedName>
</protein>
<dbReference type="InterPro" id="IPR000719">
    <property type="entry name" value="Prot_kinase_dom"/>
</dbReference>
<dbReference type="InterPro" id="IPR011009">
    <property type="entry name" value="Kinase-like_dom_sf"/>
</dbReference>
<evidence type="ECO:0000259" key="1">
    <source>
        <dbReference type="PROSITE" id="PS50011"/>
    </source>
</evidence>
<evidence type="ECO:0000313" key="3">
    <source>
        <dbReference type="RefSeq" id="XP_071920805.1"/>
    </source>
</evidence>
<feature type="domain" description="Protein kinase" evidence="1">
    <location>
        <begin position="1"/>
        <end position="104"/>
    </location>
</feature>
<sequence>MHPKGFPGEFLDDGQLISGVVGAHYYVASEVVAVRHYDEKVDVWSGAPEIVEAVPRANERFPTTVFNSLSPEVKDLLRIMRSKDVSRRFSDEQVLSKYGCADFILDVLI</sequence>
<gene>
    <name evidence="3" type="primary">LOC113708491</name>
</gene>
<evidence type="ECO:0000313" key="2">
    <source>
        <dbReference type="Proteomes" id="UP001652660"/>
    </source>
</evidence>
<name>A0ABM4VMN3_COFAR</name>
<dbReference type="RefSeq" id="XP_071920805.1">
    <property type="nucleotide sequence ID" value="XM_072064704.1"/>
</dbReference>
<organism evidence="2 3">
    <name type="scientific">Coffea arabica</name>
    <name type="common">Arabian coffee</name>
    <dbReference type="NCBI Taxonomy" id="13443"/>
    <lineage>
        <taxon>Eukaryota</taxon>
        <taxon>Viridiplantae</taxon>
        <taxon>Streptophyta</taxon>
        <taxon>Embryophyta</taxon>
        <taxon>Tracheophyta</taxon>
        <taxon>Spermatophyta</taxon>
        <taxon>Magnoliopsida</taxon>
        <taxon>eudicotyledons</taxon>
        <taxon>Gunneridae</taxon>
        <taxon>Pentapetalae</taxon>
        <taxon>asterids</taxon>
        <taxon>lamiids</taxon>
        <taxon>Gentianales</taxon>
        <taxon>Rubiaceae</taxon>
        <taxon>Ixoroideae</taxon>
        <taxon>Gardenieae complex</taxon>
        <taxon>Bertiereae - Coffeeae clade</taxon>
        <taxon>Coffeeae</taxon>
        <taxon>Coffea</taxon>
    </lineage>
</organism>
<dbReference type="Proteomes" id="UP001652660">
    <property type="component" value="Chromosome 9c"/>
</dbReference>
<proteinExistence type="predicted"/>
<dbReference type="Gene3D" id="1.10.510.10">
    <property type="entry name" value="Transferase(Phosphotransferase) domain 1"/>
    <property type="match status" value="1"/>
</dbReference>
<dbReference type="PROSITE" id="PS50011">
    <property type="entry name" value="PROTEIN_KINASE_DOM"/>
    <property type="match status" value="1"/>
</dbReference>
<dbReference type="GeneID" id="113708491"/>
<accession>A0ABM4VMN3</accession>
<dbReference type="SUPFAM" id="SSF56112">
    <property type="entry name" value="Protein kinase-like (PK-like)"/>
    <property type="match status" value="1"/>
</dbReference>